<evidence type="ECO:0000256" key="5">
    <source>
        <dbReference type="ARBA" id="ARBA00022737"/>
    </source>
</evidence>
<dbReference type="GO" id="GO:0003677">
    <property type="term" value="F:DNA binding"/>
    <property type="evidence" value="ECO:0007669"/>
    <property type="project" value="UniProtKB-KW"/>
</dbReference>
<dbReference type="GO" id="GO:0046872">
    <property type="term" value="F:metal ion binding"/>
    <property type="evidence" value="ECO:0007669"/>
    <property type="project" value="UniProtKB-KW"/>
</dbReference>
<dbReference type="PANTHER" id="PTHR19932">
    <property type="entry name" value="WD REPEAT AND HMG-BOX DNA BINDING PROTEIN"/>
    <property type="match status" value="1"/>
</dbReference>
<evidence type="ECO:0000313" key="17">
    <source>
        <dbReference type="EMBL" id="KAG7356614.1"/>
    </source>
</evidence>
<keyword evidence="2" id="KW-0853">WD repeat</keyword>
<dbReference type="GO" id="GO:0043596">
    <property type="term" value="C:nuclear replication fork"/>
    <property type="evidence" value="ECO:0007669"/>
    <property type="project" value="TreeGrafter"/>
</dbReference>
<evidence type="ECO:0000256" key="2">
    <source>
        <dbReference type="ARBA" id="ARBA00022574"/>
    </source>
</evidence>
<evidence type="ECO:0000256" key="3">
    <source>
        <dbReference type="ARBA" id="ARBA00022670"/>
    </source>
</evidence>
<dbReference type="GO" id="GO:0006261">
    <property type="term" value="P:DNA-templated DNA replication"/>
    <property type="evidence" value="ECO:0007669"/>
    <property type="project" value="TreeGrafter"/>
</dbReference>
<evidence type="ECO:0000259" key="16">
    <source>
        <dbReference type="PROSITE" id="PS51294"/>
    </source>
</evidence>
<evidence type="ECO:0000256" key="4">
    <source>
        <dbReference type="ARBA" id="ARBA00022723"/>
    </source>
</evidence>
<feature type="region of interest" description="Disordered" evidence="13">
    <location>
        <begin position="389"/>
        <end position="459"/>
    </location>
</feature>
<evidence type="ECO:0000259" key="14">
    <source>
        <dbReference type="PROSITE" id="PS50090"/>
    </source>
</evidence>
<dbReference type="PROSITE" id="PS51294">
    <property type="entry name" value="HTH_MYB"/>
    <property type="match status" value="1"/>
</dbReference>
<dbReference type="Pfam" id="PF12341">
    <property type="entry name" value="Mcl1_mid"/>
    <property type="match status" value="1"/>
</dbReference>
<dbReference type="FunFam" id="1.10.10.60:FF:000151">
    <property type="entry name" value="histone H2A deubiquitinase MYSM1 isoform X2"/>
    <property type="match status" value="1"/>
</dbReference>
<evidence type="ECO:0000256" key="7">
    <source>
        <dbReference type="ARBA" id="ARBA00022833"/>
    </source>
</evidence>
<keyword evidence="9" id="KW-0482">Metalloprotease</keyword>
<dbReference type="InterPro" id="IPR001680">
    <property type="entry name" value="WD40_rpt"/>
</dbReference>
<evidence type="ECO:0000256" key="9">
    <source>
        <dbReference type="ARBA" id="ARBA00023049"/>
    </source>
</evidence>
<proteinExistence type="predicted"/>
<dbReference type="GO" id="GO:0008237">
    <property type="term" value="F:metallopeptidase activity"/>
    <property type="evidence" value="ECO:0007669"/>
    <property type="project" value="UniProtKB-KW"/>
</dbReference>
<keyword evidence="18" id="KW-1185">Reference proteome</keyword>
<feature type="domain" description="Myb-like" evidence="14">
    <location>
        <begin position="1124"/>
        <end position="1174"/>
    </location>
</feature>
<evidence type="ECO:0000259" key="15">
    <source>
        <dbReference type="PROSITE" id="PS51293"/>
    </source>
</evidence>
<comment type="subcellular location">
    <subcellularLocation>
        <location evidence="1">Nucleus</location>
    </subcellularLocation>
</comment>
<dbReference type="CDD" id="cd00167">
    <property type="entry name" value="SANT"/>
    <property type="match status" value="1"/>
</dbReference>
<dbReference type="InterPro" id="IPR017930">
    <property type="entry name" value="Myb_dom"/>
</dbReference>
<evidence type="ECO:0000256" key="1">
    <source>
        <dbReference type="ARBA" id="ARBA00004123"/>
    </source>
</evidence>
<feature type="region of interest" description="Disordered" evidence="13">
    <location>
        <begin position="1079"/>
        <end position="1130"/>
    </location>
</feature>
<name>A0A9K3L6G7_9STRA</name>
<gene>
    <name evidence="17" type="ORF">IV203_001300</name>
</gene>
<keyword evidence="11" id="KW-0804">Transcription</keyword>
<comment type="caution">
    <text evidence="17">The sequence shown here is derived from an EMBL/GenBank/DDBJ whole genome shotgun (WGS) entry which is preliminary data.</text>
</comment>
<dbReference type="InterPro" id="IPR022100">
    <property type="entry name" value="WDHD1/CFT4_beta-prop_2nd"/>
</dbReference>
<dbReference type="GO" id="GO:0006281">
    <property type="term" value="P:DNA repair"/>
    <property type="evidence" value="ECO:0007669"/>
    <property type="project" value="TreeGrafter"/>
</dbReference>
<dbReference type="PANTHER" id="PTHR19932:SF10">
    <property type="entry name" value="WD REPEAT AND HMG-BOX DNA-BINDING PROTEIN 1"/>
    <property type="match status" value="1"/>
</dbReference>
<reference evidence="17" key="2">
    <citation type="submission" date="2021-04" db="EMBL/GenBank/DDBJ databases">
        <authorList>
            <person name="Podell S."/>
        </authorList>
    </citation>
    <scope>NUCLEOTIDE SEQUENCE</scope>
    <source>
        <strain evidence="17">Hildebrandi</strain>
    </source>
</reference>
<keyword evidence="8" id="KW-0805">Transcription regulation</keyword>
<evidence type="ECO:0000313" key="18">
    <source>
        <dbReference type="Proteomes" id="UP000693970"/>
    </source>
</evidence>
<keyword evidence="3" id="KW-0645">Protease</keyword>
<feature type="compositionally biased region" description="Basic and acidic residues" evidence="13">
    <location>
        <begin position="425"/>
        <end position="437"/>
    </location>
</feature>
<feature type="compositionally biased region" description="Low complexity" evidence="13">
    <location>
        <begin position="1106"/>
        <end position="1126"/>
    </location>
</feature>
<dbReference type="SMART" id="SM00320">
    <property type="entry name" value="WD40"/>
    <property type="match status" value="3"/>
</dbReference>
<feature type="region of interest" description="Disordered" evidence="13">
    <location>
        <begin position="603"/>
        <end position="623"/>
    </location>
</feature>
<reference evidence="17" key="1">
    <citation type="journal article" date="2021" name="Sci. Rep.">
        <title>Diploid genomic architecture of Nitzschia inconspicua, an elite biomass production diatom.</title>
        <authorList>
            <person name="Oliver A."/>
            <person name="Podell S."/>
            <person name="Pinowska A."/>
            <person name="Traller J.C."/>
            <person name="Smith S.R."/>
            <person name="McClure R."/>
            <person name="Beliaev A."/>
            <person name="Bohutskyi P."/>
            <person name="Hill E.A."/>
            <person name="Rabines A."/>
            <person name="Zheng H."/>
            <person name="Allen L.Z."/>
            <person name="Kuo A."/>
            <person name="Grigoriev I.V."/>
            <person name="Allen A.E."/>
            <person name="Hazlebeck D."/>
            <person name="Allen E.E."/>
        </authorList>
    </citation>
    <scope>NUCLEOTIDE SEQUENCE</scope>
    <source>
        <strain evidence="17">Hildebrandi</strain>
    </source>
</reference>
<dbReference type="NCBIfam" id="TIGR01557">
    <property type="entry name" value="myb_SHAQKYF"/>
    <property type="match status" value="1"/>
</dbReference>
<evidence type="ECO:0000256" key="6">
    <source>
        <dbReference type="ARBA" id="ARBA00022801"/>
    </source>
</evidence>
<keyword evidence="4" id="KW-0479">Metal-binding</keyword>
<keyword evidence="7" id="KW-0862">Zinc</keyword>
<dbReference type="PROSITE" id="PS50090">
    <property type="entry name" value="MYB_LIKE"/>
    <property type="match status" value="1"/>
</dbReference>
<accession>A0A9K3L6G7</accession>
<dbReference type="InterPro" id="IPR001005">
    <property type="entry name" value="SANT/Myb"/>
</dbReference>
<feature type="domain" description="HTH myb-type" evidence="16">
    <location>
        <begin position="1124"/>
        <end position="1178"/>
    </location>
</feature>
<dbReference type="InterPro" id="IPR048591">
    <property type="entry name" value="WDHD1/CFT4_hel"/>
</dbReference>
<dbReference type="OrthoDB" id="47241at2759"/>
<keyword evidence="5" id="KW-0677">Repeat</keyword>
<evidence type="ECO:0000256" key="13">
    <source>
        <dbReference type="SAM" id="MobiDB-lite"/>
    </source>
</evidence>
<dbReference type="Pfam" id="PF00249">
    <property type="entry name" value="Myb_DNA-binding"/>
    <property type="match status" value="1"/>
</dbReference>
<dbReference type="PROSITE" id="PS51293">
    <property type="entry name" value="SANT"/>
    <property type="match status" value="1"/>
</dbReference>
<feature type="compositionally biased region" description="Low complexity" evidence="13">
    <location>
        <begin position="1088"/>
        <end position="1098"/>
    </location>
</feature>
<keyword evidence="10 17" id="KW-0238">DNA-binding</keyword>
<dbReference type="GO" id="GO:0006508">
    <property type="term" value="P:proteolysis"/>
    <property type="evidence" value="ECO:0007669"/>
    <property type="project" value="UniProtKB-KW"/>
</dbReference>
<dbReference type="GO" id="GO:0003682">
    <property type="term" value="F:chromatin binding"/>
    <property type="evidence" value="ECO:0007669"/>
    <property type="project" value="TreeGrafter"/>
</dbReference>
<dbReference type="Proteomes" id="UP000693970">
    <property type="component" value="Unassembled WGS sequence"/>
</dbReference>
<evidence type="ECO:0000256" key="12">
    <source>
        <dbReference type="ARBA" id="ARBA00023242"/>
    </source>
</evidence>
<evidence type="ECO:0000256" key="10">
    <source>
        <dbReference type="ARBA" id="ARBA00023125"/>
    </source>
</evidence>
<organism evidence="17 18">
    <name type="scientific">Nitzschia inconspicua</name>
    <dbReference type="NCBI Taxonomy" id="303405"/>
    <lineage>
        <taxon>Eukaryota</taxon>
        <taxon>Sar</taxon>
        <taxon>Stramenopiles</taxon>
        <taxon>Ochrophyta</taxon>
        <taxon>Bacillariophyta</taxon>
        <taxon>Bacillariophyceae</taxon>
        <taxon>Bacillariophycidae</taxon>
        <taxon>Bacillariales</taxon>
        <taxon>Bacillariaceae</taxon>
        <taxon>Nitzschia</taxon>
    </lineage>
</organism>
<dbReference type="SMART" id="SM00717">
    <property type="entry name" value="SANT"/>
    <property type="match status" value="1"/>
</dbReference>
<dbReference type="EMBL" id="JAGRRH010000015">
    <property type="protein sequence ID" value="KAG7356614.1"/>
    <property type="molecule type" value="Genomic_DNA"/>
</dbReference>
<dbReference type="InterPro" id="IPR006447">
    <property type="entry name" value="Myb_dom_plants"/>
</dbReference>
<evidence type="ECO:0000256" key="8">
    <source>
        <dbReference type="ARBA" id="ARBA00023015"/>
    </source>
</evidence>
<feature type="domain" description="SANT" evidence="15">
    <location>
        <begin position="1127"/>
        <end position="1170"/>
    </location>
</feature>
<protein>
    <submittedName>
        <fullName evidence="17">Myb-like DNA-binding protein</fullName>
    </submittedName>
</protein>
<dbReference type="InterPro" id="IPR017884">
    <property type="entry name" value="SANT_dom"/>
</dbReference>
<dbReference type="GO" id="GO:0000278">
    <property type="term" value="P:mitotic cell cycle"/>
    <property type="evidence" value="ECO:0007669"/>
    <property type="project" value="TreeGrafter"/>
</dbReference>
<evidence type="ECO:0000256" key="11">
    <source>
        <dbReference type="ARBA" id="ARBA00023163"/>
    </source>
</evidence>
<keyword evidence="12" id="KW-0539">Nucleus</keyword>
<dbReference type="Pfam" id="PF20946">
    <property type="entry name" value="Ctf4_C"/>
    <property type="match status" value="1"/>
</dbReference>
<keyword evidence="6" id="KW-0378">Hydrolase</keyword>
<sequence>MDFSLSEESHLSLGLEDDEVHPRRFLRLGTNLLAYGGDNGNVSCFRSGNTANGEFLIVQRYDDGVRAMAVSKDGKRLAVGFETGETRVYAFDDYDINDKSKFHPYIEKAMSRKSAEVDGDTDNNLLQSQDVDDSLEDESFLGPEFSSPIRDLLFLEQTTQGDYRMVVASEEGMCIVNASNFDKMSNSPHLLARESKEHHDNGGIRGLALLGGTLASLAMDGRLCLWDVEEYKLLVRETLTCISKKDVGEIHDADAYDRSCRPLLFSGNDTNVVVVTPGNLKPFLRLWNNDKKEEQEFEPSAFDEAGIGHIEPIVAILVCSNNWIVSSGRDNRLVVWRCRNEKDAVLDRKWIAVHRFELRSPATDLYMMDNKLIAACSNGNCQLLDAKPFSEGKKGSSTPTSVLKSKSKDALSDDEDEDIDLGSSEESKSNKGVRFVDDEADEDDGQNADVAGGGDDSRQLDAFEKSENNINHNDSIEDRTDTHHEIVPSLYSRMRRKVEPQESFSPSETFPDNENEVRRFFCWNHIGSATILEGEEDVNTVDIHFTDSAFKKSISFTDGVGLIIGSIGEEGGIFASGLQNGDEEDDVGNDMDDFGGWNMSEQTKAAVRRDQKRNKKGSDNSEPKGSQVLFYKYESLENKRFPIWSINLPDGEEVVGASCGIGWSAVATSRRFVRFFSSGGAQAEIVWLKGEPVTMVGRDRFMAVFYHDSQPLDDGTQQLGYTLWDASGFRVVAQGSVSCLSKGAKLTWVGFSNELSLFAMDSDGMVSMLVAAGDYTSIGAPLWEWCPVLDTVGLRKSKDDSYWPITVVNGKLVSIPLKGGKKYPDASRRPVSTTLGFRMPLSRSGFKNHTDLEEASVRSNLALSQKKLINELDGEMYDESDEYRALCTDVDKVTLKLIYNKICDGQLDAALGLVARLHLEETFTIAIKMADRFRHNKLSDYIEEEMLRRFPPVDGVDDGYDDDGAHHDVYTDDRFDKLSGSSQISPEAQPKRAVKSEDGIAVIGIIDTCLGSERTTEIFAKQNAILSPPTPLFEKLPLNSAGVAVPVIASTVPTPVPVAPAPEATAAAIVASEGVVSQVKGADSGPESGAAKSSAKSSSSKKKKSQASAATAAATSSQSGSQGAQGENTGRWTAEEHRLFLQGLELHGKGWKKIAGLIKSRTVVQIRTHAQKYFQKLAKAKQNGEEGEIMMDARGGANAVPSVTTTAAQSNKRRKLTSGTKRKAIQSVVASAQREAKRLSIVSEDGPVGITSVAPALAPYVLPVANPMENDSIGGGSVPSITTSHGTISGPALEDSLFRFLTPAPVLPHPNVNEVARQAGATSITVPSDKPNVTPSLGEVSPTGVADFSMYSSWADSKDTPSWYAKGEDVDALLDVADTLDWLADTGDFNETYEEAANAIEGGIPAPTIISHSVTASHSSCALNSASMNSLPRIDSSTEANVPPLPSLFDGATDTPSHLIEPQKKVDLLGSSPSVPNLDDHLQVFDTPIEEHDFVSTILDDNDEGSSVSLAALVN</sequence>